<comment type="similarity">
    <text evidence="1">Belongs to the SlyX family.</text>
</comment>
<dbReference type="OrthoDB" id="8606883at2"/>
<dbReference type="EMBL" id="QEWV01000002">
    <property type="protein sequence ID" value="PWD93953.1"/>
    <property type="molecule type" value="Genomic_DNA"/>
</dbReference>
<reference evidence="2" key="1">
    <citation type="journal article" date="2018" name="Genome Announc.">
        <title>Ignatzschineria cameli sp. nov., isolated from necrotic foot tissue of dromedaries (Camelus dromedarius) and associated maggots (Wohlfahrtia species) in Dubai.</title>
        <authorList>
            <person name="Tsang C.C."/>
            <person name="Tang J.Y."/>
            <person name="Fong J.Y."/>
            <person name="Kinne J."/>
            <person name="Lee H.H."/>
            <person name="Joseph M."/>
            <person name="Jose S."/>
            <person name="Schuster R.K."/>
            <person name="Tang Y."/>
            <person name="Sivakumar S."/>
            <person name="Chen J.H."/>
            <person name="Teng J.L."/>
            <person name="Lau S.K."/>
            <person name="Wernery U."/>
            <person name="Woo P.C."/>
        </authorList>
    </citation>
    <scope>NUCLEOTIDE SEQUENCE</scope>
    <source>
        <strain evidence="2">UAE-HKU57</strain>
        <strain evidence="3">UAE-HKU58</strain>
    </source>
</reference>
<dbReference type="InterPro" id="IPR007236">
    <property type="entry name" value="SlyX"/>
</dbReference>
<protein>
    <recommendedName>
        <fullName evidence="1">Protein SlyX homolog</fullName>
    </recommendedName>
</protein>
<dbReference type="Proteomes" id="UP000245059">
    <property type="component" value="Unassembled WGS sequence"/>
</dbReference>
<dbReference type="Pfam" id="PF04102">
    <property type="entry name" value="SlyX"/>
    <property type="match status" value="1"/>
</dbReference>
<dbReference type="PANTHER" id="PTHR36508">
    <property type="entry name" value="PROTEIN SLYX"/>
    <property type="match status" value="1"/>
</dbReference>
<evidence type="ECO:0000313" key="5">
    <source>
        <dbReference type="Proteomes" id="UP000245217"/>
    </source>
</evidence>
<keyword evidence="5" id="KW-1185">Reference proteome</keyword>
<dbReference type="Gene3D" id="1.20.5.300">
    <property type="match status" value="1"/>
</dbReference>
<evidence type="ECO:0000313" key="4">
    <source>
        <dbReference type="Proteomes" id="UP000245059"/>
    </source>
</evidence>
<evidence type="ECO:0000256" key="1">
    <source>
        <dbReference type="HAMAP-Rule" id="MF_00715"/>
    </source>
</evidence>
<dbReference type="HAMAP" id="MF_00715">
    <property type="entry name" value="SlyX"/>
    <property type="match status" value="1"/>
</dbReference>
<evidence type="ECO:0000313" key="3">
    <source>
        <dbReference type="EMBL" id="PWD93953.1"/>
    </source>
</evidence>
<proteinExistence type="inferred from homology"/>
<comment type="caution">
    <text evidence="2">The sequence shown here is derived from an EMBL/GenBank/DDBJ whole genome shotgun (WGS) entry which is preliminary data.</text>
</comment>
<sequence length="71" mass="8483">MEDLVARVDELESREAFHEYTVELLNETIISQQETLDRLTRISQQLIEKLKEMPKNEEQGWSPEEEIPPHY</sequence>
<organism evidence="2 4">
    <name type="scientific">Ignatzschineria cameli</name>
    <dbReference type="NCBI Taxonomy" id="2182793"/>
    <lineage>
        <taxon>Bacteria</taxon>
        <taxon>Pseudomonadati</taxon>
        <taxon>Pseudomonadota</taxon>
        <taxon>Gammaproteobacteria</taxon>
        <taxon>Cardiobacteriales</taxon>
        <taxon>Ignatzschineriaceae</taxon>
        <taxon>Ignatzschineria</taxon>
    </lineage>
</organism>
<accession>A0A2U2AUE5</accession>
<dbReference type="Proteomes" id="UP000245217">
    <property type="component" value="Unassembled WGS sequence"/>
</dbReference>
<dbReference type="PANTHER" id="PTHR36508:SF1">
    <property type="entry name" value="PROTEIN SLYX"/>
    <property type="match status" value="1"/>
</dbReference>
<evidence type="ECO:0000313" key="2">
    <source>
        <dbReference type="EMBL" id="PWD88285.1"/>
    </source>
</evidence>
<name>A0A2U2AUE5_9GAMM</name>
<gene>
    <name evidence="1" type="primary">slyX</name>
    <name evidence="2" type="ORF">DC077_01770</name>
    <name evidence="3" type="ORF">DC078_02525</name>
</gene>
<dbReference type="EMBL" id="QEWW01000001">
    <property type="protein sequence ID" value="PWD88285.1"/>
    <property type="molecule type" value="Genomic_DNA"/>
</dbReference>
<reference evidence="4 5" key="2">
    <citation type="submission" date="2018-05" db="EMBL/GenBank/DDBJ databases">
        <title>Ignatzschineria dubaiensis sp. nov., isolated from necrotic foot tissues of dromedaries (Camelus dromedarius) and associated maggots in Dubai, United Arab Emirates.</title>
        <authorList>
            <person name="Tsang C.C."/>
            <person name="Tang J.Y.M."/>
            <person name="Fong J.Y.H."/>
            <person name="Kinne J."/>
            <person name="Lee H.H."/>
            <person name="Joseph M."/>
            <person name="Jose S."/>
            <person name="Schuster R.K."/>
            <person name="Tang Y."/>
            <person name="Sivakumar S."/>
            <person name="Chen J.H.K."/>
            <person name="Teng J.L.L."/>
            <person name="Lau S.K.P."/>
            <person name="Wernery U."/>
            <person name="Woo P.C.Y."/>
        </authorList>
    </citation>
    <scope>NUCLEOTIDE SEQUENCE [LARGE SCALE GENOMIC DNA]</scope>
    <source>
        <strain evidence="4">UAE-HKU57</strain>
        <strain evidence="5">UAE-HKU58</strain>
    </source>
</reference>
<dbReference type="AlphaFoldDB" id="A0A2U2AUE5"/>